<protein>
    <submittedName>
        <fullName evidence="2">Unannotated protein</fullName>
    </submittedName>
</protein>
<dbReference type="AlphaFoldDB" id="A0A6J6Q2H1"/>
<dbReference type="Gene3D" id="2.40.160.200">
    <property type="entry name" value="LURP1-related"/>
    <property type="match status" value="1"/>
</dbReference>
<proteinExistence type="predicted"/>
<sequence>MSTSPANWYPDPMKRHQMRYWDGTVWTHHVSNNGVTGTDPLDSTRLDRLEQGLTVGNEGDPDKINRQVSGTGHRGAGIQNAAFEGAGTLFTEPILVVNQKAKIIELSNQYSVFNAQGQQVAAVNEVGQSAAKKAVRLLTSWDQFLTHRYVITDASGATLLQLTRPAKLMKSSIIVSDPAGTEIGRIVQQNVFGKIRFGLEAGGAAVGSINAENWRAWNFRIEDHTGAEVARITKTFEGIARTMFTSADNYVVQLHDHIPQPLLSLVVAAALSVDTALKQDSRGLG</sequence>
<dbReference type="EMBL" id="CAEZXM010000300">
    <property type="protein sequence ID" value="CAB4705249.1"/>
    <property type="molecule type" value="Genomic_DNA"/>
</dbReference>
<dbReference type="Pfam" id="PF03803">
    <property type="entry name" value="Scramblase"/>
    <property type="match status" value="1"/>
</dbReference>
<evidence type="ECO:0000313" key="2">
    <source>
        <dbReference type="EMBL" id="CAB4705249.1"/>
    </source>
</evidence>
<name>A0A6J6Q2H1_9ZZZZ</name>
<evidence type="ECO:0000259" key="1">
    <source>
        <dbReference type="Pfam" id="PF10708"/>
    </source>
</evidence>
<dbReference type="PANTHER" id="PTHR23248">
    <property type="entry name" value="PHOSPHOLIPID SCRAMBLASE-RELATED"/>
    <property type="match status" value="1"/>
</dbReference>
<dbReference type="InterPro" id="IPR025659">
    <property type="entry name" value="Tubby-like_C"/>
</dbReference>
<organism evidence="2">
    <name type="scientific">freshwater metagenome</name>
    <dbReference type="NCBI Taxonomy" id="449393"/>
    <lineage>
        <taxon>unclassified sequences</taxon>
        <taxon>metagenomes</taxon>
        <taxon>ecological metagenomes</taxon>
    </lineage>
</organism>
<feature type="domain" description="DUF2510" evidence="1">
    <location>
        <begin position="8"/>
        <end position="34"/>
    </location>
</feature>
<dbReference type="InterPro" id="IPR018929">
    <property type="entry name" value="DUF2510"/>
</dbReference>
<dbReference type="SUPFAM" id="SSF54518">
    <property type="entry name" value="Tubby C-terminal domain-like"/>
    <property type="match status" value="1"/>
</dbReference>
<dbReference type="InterPro" id="IPR005552">
    <property type="entry name" value="Scramblase"/>
</dbReference>
<dbReference type="GO" id="GO:0005886">
    <property type="term" value="C:plasma membrane"/>
    <property type="evidence" value="ECO:0007669"/>
    <property type="project" value="TreeGrafter"/>
</dbReference>
<reference evidence="2" key="1">
    <citation type="submission" date="2020-05" db="EMBL/GenBank/DDBJ databases">
        <authorList>
            <person name="Chiriac C."/>
            <person name="Salcher M."/>
            <person name="Ghai R."/>
            <person name="Kavagutti S V."/>
        </authorList>
    </citation>
    <scope>NUCLEOTIDE SEQUENCE</scope>
</reference>
<dbReference type="GO" id="GO:0017128">
    <property type="term" value="F:phospholipid scramblase activity"/>
    <property type="evidence" value="ECO:0007669"/>
    <property type="project" value="InterPro"/>
</dbReference>
<dbReference type="Pfam" id="PF10708">
    <property type="entry name" value="DUF2510"/>
    <property type="match status" value="1"/>
</dbReference>
<dbReference type="PANTHER" id="PTHR23248:SF9">
    <property type="entry name" value="PHOSPHOLIPID SCRAMBLASE"/>
    <property type="match status" value="1"/>
</dbReference>
<accession>A0A6J6Q2H1</accession>
<dbReference type="InterPro" id="IPR038595">
    <property type="entry name" value="LOR_sf"/>
</dbReference>
<gene>
    <name evidence="2" type="ORF">UFOPK2366_01466</name>
</gene>